<dbReference type="Proteomes" id="UP000244855">
    <property type="component" value="Unassembled WGS sequence"/>
</dbReference>
<feature type="chain" id="PRO_5016074897" evidence="1">
    <location>
        <begin position="18"/>
        <end position="132"/>
    </location>
</feature>
<sequence>MQFTYLLASALAASVSAATFKNFVDKSCQKWNGDYVPITAAQQEEIVAQRFPSEPSTPEASYFFDPETKIICPSNSDDTYKWVVIPPWQEAPEGFSGGGGAIAVVYYNETDTYSACLYLASLQATGYAGFCN</sequence>
<proteinExistence type="predicted"/>
<gene>
    <name evidence="2" type="ORF">DM02DRAFT_572478</name>
</gene>
<evidence type="ECO:0000313" key="2">
    <source>
        <dbReference type="EMBL" id="PVH94698.1"/>
    </source>
</evidence>
<dbReference type="OrthoDB" id="3668416at2759"/>
<evidence type="ECO:0000313" key="3">
    <source>
        <dbReference type="Proteomes" id="UP000244855"/>
    </source>
</evidence>
<evidence type="ECO:0000256" key="1">
    <source>
        <dbReference type="SAM" id="SignalP"/>
    </source>
</evidence>
<reference evidence="2 3" key="1">
    <citation type="journal article" date="2018" name="Sci. Rep.">
        <title>Comparative genomics provides insights into the lifestyle and reveals functional heterogeneity of dark septate endophytic fungi.</title>
        <authorList>
            <person name="Knapp D.G."/>
            <person name="Nemeth J.B."/>
            <person name="Barry K."/>
            <person name="Hainaut M."/>
            <person name="Henrissat B."/>
            <person name="Johnson J."/>
            <person name="Kuo A."/>
            <person name="Lim J.H.P."/>
            <person name="Lipzen A."/>
            <person name="Nolan M."/>
            <person name="Ohm R.A."/>
            <person name="Tamas L."/>
            <person name="Grigoriev I.V."/>
            <person name="Spatafora J.W."/>
            <person name="Nagy L.G."/>
            <person name="Kovacs G.M."/>
        </authorList>
    </citation>
    <scope>NUCLEOTIDE SEQUENCE [LARGE SCALE GENOMIC DNA]</scope>
    <source>
        <strain evidence="2 3">DSE2036</strain>
    </source>
</reference>
<feature type="signal peptide" evidence="1">
    <location>
        <begin position="1"/>
        <end position="17"/>
    </location>
</feature>
<dbReference type="EMBL" id="KZ805524">
    <property type="protein sequence ID" value="PVH94698.1"/>
    <property type="molecule type" value="Genomic_DNA"/>
</dbReference>
<keyword evidence="1" id="KW-0732">Signal</keyword>
<keyword evidence="3" id="KW-1185">Reference proteome</keyword>
<dbReference type="AlphaFoldDB" id="A0A2V1D9F1"/>
<name>A0A2V1D9F1_9PLEO</name>
<accession>A0A2V1D9F1</accession>
<protein>
    <submittedName>
        <fullName evidence="2">Uncharacterized protein</fullName>
    </submittedName>
</protein>
<organism evidence="2 3">
    <name type="scientific">Periconia macrospinosa</name>
    <dbReference type="NCBI Taxonomy" id="97972"/>
    <lineage>
        <taxon>Eukaryota</taxon>
        <taxon>Fungi</taxon>
        <taxon>Dikarya</taxon>
        <taxon>Ascomycota</taxon>
        <taxon>Pezizomycotina</taxon>
        <taxon>Dothideomycetes</taxon>
        <taxon>Pleosporomycetidae</taxon>
        <taxon>Pleosporales</taxon>
        <taxon>Massarineae</taxon>
        <taxon>Periconiaceae</taxon>
        <taxon>Periconia</taxon>
    </lineage>
</organism>